<reference evidence="2" key="1">
    <citation type="submission" date="2019-04" db="EMBL/GenBank/DDBJ databases">
        <title>Evolution of Biomass-Degrading Anaerobic Consortia Revealed by Metagenomics.</title>
        <authorList>
            <person name="Peng X."/>
        </authorList>
    </citation>
    <scope>NUCLEOTIDE SEQUENCE</scope>
    <source>
        <strain evidence="2">SIG14</strain>
    </source>
</reference>
<gene>
    <name evidence="2" type="ORF">E7Z75_07695</name>
</gene>
<evidence type="ECO:0000256" key="1">
    <source>
        <dbReference type="SAM" id="Phobius"/>
    </source>
</evidence>
<evidence type="ECO:0008006" key="4">
    <source>
        <dbReference type="Google" id="ProtNLM"/>
    </source>
</evidence>
<name>A0A8T3VPC3_METOL</name>
<keyword evidence="1" id="KW-0472">Membrane</keyword>
<protein>
    <recommendedName>
        <fullName evidence="4">5-bromo-4-chloroindolyl phosphate hydrolysis protein</fullName>
    </recommendedName>
</protein>
<organism evidence="2 3">
    <name type="scientific">Methanobrevibacter olleyae</name>
    <dbReference type="NCBI Taxonomy" id="294671"/>
    <lineage>
        <taxon>Archaea</taxon>
        <taxon>Methanobacteriati</taxon>
        <taxon>Methanobacteriota</taxon>
        <taxon>Methanomada group</taxon>
        <taxon>Methanobacteria</taxon>
        <taxon>Methanobacteriales</taxon>
        <taxon>Methanobacteriaceae</taxon>
        <taxon>Methanobrevibacter</taxon>
    </lineage>
</organism>
<dbReference type="AlphaFoldDB" id="A0A8T3VPC3"/>
<sequence>MIIVGYGRNVQRWLLEGAFFEFLWVPFIVLSSLDNEITSFFVGIAIIGWILSIARTIMIYFEEKRMDNMSFSPSPKPVVSSPTPDISTKPVEDAVVDIIPEFKPYKAQIDNQKQAFDKKEENITGLINKRFESGELSHNRFMSVIDSCHKLFHHQSDSATSIIEMAPEYSERLDETVKDKISIMESINDEMNNLIEELIIHDGDNEKSEDDLKELFANMDNLINSVKDYK</sequence>
<feature type="transmembrane region" description="Helical" evidence="1">
    <location>
        <begin position="39"/>
        <end position="61"/>
    </location>
</feature>
<feature type="transmembrane region" description="Helical" evidence="1">
    <location>
        <begin position="12"/>
        <end position="33"/>
    </location>
</feature>
<accession>A0A8T3VPC3</accession>
<proteinExistence type="predicted"/>
<evidence type="ECO:0000313" key="2">
    <source>
        <dbReference type="EMBL" id="MBE6513003.1"/>
    </source>
</evidence>
<keyword evidence="1" id="KW-0812">Transmembrane</keyword>
<comment type="caution">
    <text evidence="2">The sequence shown here is derived from an EMBL/GenBank/DDBJ whole genome shotgun (WGS) entry which is preliminary data.</text>
</comment>
<keyword evidence="1" id="KW-1133">Transmembrane helix</keyword>
<dbReference type="Proteomes" id="UP000732619">
    <property type="component" value="Unassembled WGS sequence"/>
</dbReference>
<evidence type="ECO:0000313" key="3">
    <source>
        <dbReference type="Proteomes" id="UP000732619"/>
    </source>
</evidence>
<dbReference type="EMBL" id="SUTG01000041">
    <property type="protein sequence ID" value="MBE6513003.1"/>
    <property type="molecule type" value="Genomic_DNA"/>
</dbReference>